<accession>A0ABN2XIC4</accession>
<keyword evidence="2" id="KW-0472">Membrane</keyword>
<reference evidence="3 4" key="1">
    <citation type="journal article" date="2019" name="Int. J. Syst. Evol. Microbiol.">
        <title>The Global Catalogue of Microorganisms (GCM) 10K type strain sequencing project: providing services to taxonomists for standard genome sequencing and annotation.</title>
        <authorList>
            <consortium name="The Broad Institute Genomics Platform"/>
            <consortium name="The Broad Institute Genome Sequencing Center for Infectious Disease"/>
            <person name="Wu L."/>
            <person name="Ma J."/>
        </authorList>
    </citation>
    <scope>NUCLEOTIDE SEQUENCE [LARGE SCALE GENOMIC DNA]</scope>
    <source>
        <strain evidence="3 4">JCM 15914</strain>
    </source>
</reference>
<gene>
    <name evidence="3" type="ORF">GCM10009824_05590</name>
</gene>
<evidence type="ECO:0000256" key="2">
    <source>
        <dbReference type="SAM" id="Phobius"/>
    </source>
</evidence>
<sequence length="320" mass="34984">MLCAAVFVLRSLMVGVVGLTWVSSSAVLAIVCVLCAVWLAPRILRREDTPVLAQVDARDLRFDAPRSGPQHTTVSLAPKTSTYERESTMETSATEPSTAASARRPMAGLHIRWDRTLIFLAGAMLLLTALITGVMAPFTAVTWAVPTVLTLLGIGCVAGLRYLAVEEQNVRRARGSVSAPVEQPEQKLFDNEDENRQEEQVRERRAMAALDLPEQVEQSEQQVTAKTHEPAYTVDELRAEALKVARSAAPKFEGKATWQPVPVPKPLYTQAPVVPPREPEPLQVPQRPAAKSTTLKDAAEAGARESAALNLDDVLRRRRA</sequence>
<dbReference type="EMBL" id="BAAAQA010000003">
    <property type="protein sequence ID" value="GAA2110748.1"/>
    <property type="molecule type" value="Genomic_DNA"/>
</dbReference>
<evidence type="ECO:0000313" key="4">
    <source>
        <dbReference type="Proteomes" id="UP001500166"/>
    </source>
</evidence>
<evidence type="ECO:0000256" key="1">
    <source>
        <dbReference type="SAM" id="MobiDB-lite"/>
    </source>
</evidence>
<feature type="compositionally biased region" description="Polar residues" evidence="1">
    <location>
        <begin position="69"/>
        <end position="81"/>
    </location>
</feature>
<organism evidence="3 4">
    <name type="scientific">Kocuria atrinae</name>
    <dbReference type="NCBI Taxonomy" id="592377"/>
    <lineage>
        <taxon>Bacteria</taxon>
        <taxon>Bacillati</taxon>
        <taxon>Actinomycetota</taxon>
        <taxon>Actinomycetes</taxon>
        <taxon>Micrococcales</taxon>
        <taxon>Micrococcaceae</taxon>
        <taxon>Kocuria</taxon>
    </lineage>
</organism>
<feature type="compositionally biased region" description="Low complexity" evidence="1">
    <location>
        <begin position="89"/>
        <end position="101"/>
    </location>
</feature>
<feature type="transmembrane region" description="Helical" evidence="2">
    <location>
        <begin position="143"/>
        <end position="164"/>
    </location>
</feature>
<feature type="transmembrane region" description="Helical" evidence="2">
    <location>
        <begin position="12"/>
        <end position="40"/>
    </location>
</feature>
<comment type="caution">
    <text evidence="3">The sequence shown here is derived from an EMBL/GenBank/DDBJ whole genome shotgun (WGS) entry which is preliminary data.</text>
</comment>
<proteinExistence type="predicted"/>
<keyword evidence="2" id="KW-1133">Transmembrane helix</keyword>
<evidence type="ECO:0000313" key="3">
    <source>
        <dbReference type="EMBL" id="GAA2110748.1"/>
    </source>
</evidence>
<keyword evidence="4" id="KW-1185">Reference proteome</keyword>
<name>A0ABN2XIC4_9MICC</name>
<dbReference type="Proteomes" id="UP001500166">
    <property type="component" value="Unassembled WGS sequence"/>
</dbReference>
<keyword evidence="2" id="KW-0812">Transmembrane</keyword>
<feature type="region of interest" description="Disordered" evidence="1">
    <location>
        <begin position="261"/>
        <end position="320"/>
    </location>
</feature>
<feature type="region of interest" description="Disordered" evidence="1">
    <location>
        <begin position="64"/>
        <end position="101"/>
    </location>
</feature>
<feature type="transmembrane region" description="Helical" evidence="2">
    <location>
        <begin position="116"/>
        <end position="137"/>
    </location>
</feature>
<protein>
    <submittedName>
        <fullName evidence="3">Uncharacterized protein</fullName>
    </submittedName>
</protein>